<dbReference type="GO" id="GO:0030170">
    <property type="term" value="F:pyridoxal phosphate binding"/>
    <property type="evidence" value="ECO:0007669"/>
    <property type="project" value="UniProtKB-UniRule"/>
</dbReference>
<protein>
    <recommendedName>
        <fullName evidence="2">Pyridoxal phosphate homeostasis protein</fullName>
        <shortName evidence="2">PLP homeostasis protein</shortName>
    </recommendedName>
</protein>
<dbReference type="PIRSF" id="PIRSF004848">
    <property type="entry name" value="YBL036c_PLPDEIII"/>
    <property type="match status" value="1"/>
</dbReference>
<dbReference type="SUPFAM" id="SSF51419">
    <property type="entry name" value="PLP-binding barrel"/>
    <property type="match status" value="1"/>
</dbReference>
<comment type="cofactor">
    <cofactor evidence="3">
        <name>pyridoxal 5'-phosphate</name>
        <dbReference type="ChEBI" id="CHEBI:597326"/>
    </cofactor>
</comment>
<evidence type="ECO:0000313" key="6">
    <source>
        <dbReference type="EMBL" id="MBC2679784.1"/>
    </source>
</evidence>
<dbReference type="PANTHER" id="PTHR10146">
    <property type="entry name" value="PROLINE SYNTHETASE CO-TRANSCRIBED BACTERIAL HOMOLOG PROTEIN"/>
    <property type="match status" value="1"/>
</dbReference>
<dbReference type="InterPro" id="IPR001608">
    <property type="entry name" value="Ala_racemase_N"/>
</dbReference>
<keyword evidence="1 2" id="KW-0663">Pyridoxal phosphate</keyword>
<dbReference type="CDD" id="cd06824">
    <property type="entry name" value="PLPDE_III_Yggs_like"/>
    <property type="match status" value="1"/>
</dbReference>
<dbReference type="InterPro" id="IPR011078">
    <property type="entry name" value="PyrdxlP_homeostasis"/>
</dbReference>
<sequence length="246" mass="26245">MSTIADNISQVSARIAAAVRQAQREPGQVGLLAVSKTKPAAAMREAFAAGIRDFGENYLQEALGKQLELADLPLIWHFIGPIQSNKTRAIAEHFDWVHSVDRLKIAQRLSEQRPAALGPLNICIQVNVSGEASKSGCDPDDVDTLASAIAALPNLRLRGLMAIPEPTDDIALQNAAFARVRALQHDLPMPLDTLSMGMSHDLEAAIAQGATWVRIGTALFGARNYGQDTSPAHTAVASSPLSKDPS</sequence>
<dbReference type="EMBL" id="JACMYH010000004">
    <property type="protein sequence ID" value="MBC2679784.1"/>
    <property type="molecule type" value="Genomic_DNA"/>
</dbReference>
<evidence type="ECO:0000256" key="3">
    <source>
        <dbReference type="PIRSR" id="PIRSR004848-1"/>
    </source>
</evidence>
<evidence type="ECO:0000256" key="2">
    <source>
        <dbReference type="HAMAP-Rule" id="MF_02087"/>
    </source>
</evidence>
<comment type="function">
    <text evidence="2">Pyridoxal 5'-phosphate (PLP)-binding protein, which is involved in PLP homeostasis.</text>
</comment>
<dbReference type="FunFam" id="3.20.20.10:FF:000018">
    <property type="entry name" value="Pyridoxal phosphate homeostasis protein"/>
    <property type="match status" value="1"/>
</dbReference>
<evidence type="ECO:0000256" key="4">
    <source>
        <dbReference type="RuleBase" id="RU004514"/>
    </source>
</evidence>
<dbReference type="InterPro" id="IPR029066">
    <property type="entry name" value="PLP-binding_barrel"/>
</dbReference>
<proteinExistence type="inferred from homology"/>
<name>A0A7X1KUG2_9PSED</name>
<accession>A0A7X1KUG2</accession>
<comment type="similarity">
    <text evidence="2 4">Belongs to the pyridoxal phosphate-binding protein YggS/PROSC family.</text>
</comment>
<dbReference type="PANTHER" id="PTHR10146:SF14">
    <property type="entry name" value="PYRIDOXAL PHOSPHATE HOMEOSTASIS PROTEIN"/>
    <property type="match status" value="1"/>
</dbReference>
<dbReference type="PROSITE" id="PS01211">
    <property type="entry name" value="UPF0001"/>
    <property type="match status" value="1"/>
</dbReference>
<dbReference type="RefSeq" id="WP_185794910.1">
    <property type="nucleotide sequence ID" value="NZ_JACMYH010000004.1"/>
</dbReference>
<organism evidence="6 7">
    <name type="scientific">Pseudomonas baltica</name>
    <dbReference type="NCBI Taxonomy" id="2762576"/>
    <lineage>
        <taxon>Bacteria</taxon>
        <taxon>Pseudomonadati</taxon>
        <taxon>Pseudomonadota</taxon>
        <taxon>Gammaproteobacteria</taxon>
        <taxon>Pseudomonadales</taxon>
        <taxon>Pseudomonadaceae</taxon>
        <taxon>Pseudomonas</taxon>
    </lineage>
</organism>
<dbReference type="NCBIfam" id="TIGR00044">
    <property type="entry name" value="YggS family pyridoxal phosphate-dependent enzyme"/>
    <property type="match status" value="1"/>
</dbReference>
<dbReference type="AlphaFoldDB" id="A0A7X1KUG2"/>
<feature type="modified residue" description="N6-(pyridoxal phosphate)lysine" evidence="2 3">
    <location>
        <position position="36"/>
    </location>
</feature>
<dbReference type="HAMAP" id="MF_02087">
    <property type="entry name" value="PLP_homeostasis"/>
    <property type="match status" value="1"/>
</dbReference>
<gene>
    <name evidence="6" type="ORF">H7993_15420</name>
</gene>
<comment type="caution">
    <text evidence="6">The sequence shown here is derived from an EMBL/GenBank/DDBJ whole genome shotgun (WGS) entry which is preliminary data.</text>
</comment>
<feature type="domain" description="Alanine racemase N-terminal" evidence="5">
    <location>
        <begin position="14"/>
        <end position="223"/>
    </location>
</feature>
<dbReference type="Gene3D" id="3.20.20.10">
    <property type="entry name" value="Alanine racemase"/>
    <property type="match status" value="1"/>
</dbReference>
<dbReference type="Proteomes" id="UP000546173">
    <property type="component" value="Unassembled WGS sequence"/>
</dbReference>
<evidence type="ECO:0000259" key="5">
    <source>
        <dbReference type="Pfam" id="PF01168"/>
    </source>
</evidence>
<evidence type="ECO:0000256" key="1">
    <source>
        <dbReference type="ARBA" id="ARBA00022898"/>
    </source>
</evidence>
<dbReference type="Pfam" id="PF01168">
    <property type="entry name" value="Ala_racemase_N"/>
    <property type="match status" value="1"/>
</dbReference>
<reference evidence="6 7" key="1">
    <citation type="submission" date="2020-08" db="EMBL/GenBank/DDBJ databases">
        <title>Pseudomonas sp. nov.</title>
        <authorList>
            <person name="Gieschler S."/>
            <person name="Fiedler G."/>
            <person name="Brinks E."/>
            <person name="Boehnlein C."/>
            <person name="Franz C.M.A.P."/>
            <person name="Kabisch J."/>
        </authorList>
    </citation>
    <scope>NUCLEOTIDE SEQUENCE [LARGE SCALE GENOMIC DNA]</scope>
    <source>
        <strain evidence="6 7">MBT-2</strain>
    </source>
</reference>
<evidence type="ECO:0000313" key="7">
    <source>
        <dbReference type="Proteomes" id="UP000546173"/>
    </source>
</evidence>
<keyword evidence="7" id="KW-1185">Reference proteome</keyword>